<dbReference type="GO" id="GO:0004930">
    <property type="term" value="F:G protein-coupled receptor activity"/>
    <property type="evidence" value="ECO:0007669"/>
    <property type="project" value="InterPro"/>
</dbReference>
<dbReference type="PROSITE" id="PS50261">
    <property type="entry name" value="G_PROTEIN_RECEP_F2_4"/>
    <property type="match status" value="1"/>
</dbReference>
<dbReference type="InterPro" id="IPR017981">
    <property type="entry name" value="GPCR_2-like_7TM"/>
</dbReference>
<dbReference type="Proteomes" id="UP001152795">
    <property type="component" value="Unassembled WGS sequence"/>
</dbReference>
<keyword evidence="7" id="KW-1185">Reference proteome</keyword>
<gene>
    <name evidence="6" type="ORF">PACLA_8A037664</name>
</gene>
<evidence type="ECO:0000256" key="2">
    <source>
        <dbReference type="ARBA" id="ARBA00022692"/>
    </source>
</evidence>
<sequence>MFLVHFGGTTHSEVKRKTIWEPSWSHKNDHSLLTRSETNLGDLKMRQNTARYLFRRSINKSGNKTIGSDKGLQINSTTDSNSTAMKLTGEDFLTKTNIPPFPNPPSSIPPTHLGCSKFIESCENKCSNETRFVSSDRAFVPLCSCDTSCNGIFMDCCSDYTKHCGSNTIVPSDPVYEARSYLQCESKLNLSLEPCEQPDGVWMIKQCPMQWSDDVIRRKCEAPSMFLDNRAYGTLVPVYSGISNLTYRNQYCAICHNVTSYEFWELTFREEATPPSHFNKETLMTFISSNLRYFRGIRPKYSFNVRYCYFASIVKSCPNSWDFDNTQCVNGTVEIVHSSDVVYRNRACSSCHDVKSPCSIETVSPGGCFVLPGIISRAVDLQDYGVVKVTKVCPEGQVYDPYISTCRSNYQPLLLNSSVDSYKIIMAVLRYASTPRVNESQLLQTIARNFNFSKRQVRNVEIATLDDKFIISFMLHLTPLQSLIISSGGVKNPKNLKLWRLLRFKSAFPLILSDGVNLTVFRVKVGRLACMHWSVYQYHDYTMFQDHRLYINKTKVTYEEYEYELSGPAVKPKATVCSKLAPFHIDDSYISLNPSEYTLLPNLTLIYKNSRYDFGEYSYVNGTVYIFVGFKVEHEKSPFFRNRAVLTIVNFPCFILSELFLIALIVTYLLFKELRTLPGKNLLSLAVSLSLTFLFWVFSGEFTDSETMCTALAIATHYFFLVYFTACSVIAYHSCHVFGRGIAVRPSEEEENRRFRIYFLLTWFAPALFVGLFSILDHTGSFAVDYGLVGEVVCFLGTKQAQFVTFITPIAISLFFNVSMFIHVAKRFFKNQRSNSQFLSSELQRKRDRENVLICIRLSTLMGFSWLFLFIHLLSRPKTQVFLYLFVVFVGLQ</sequence>
<dbReference type="InterPro" id="IPR001212">
    <property type="entry name" value="Somatomedin_B_dom"/>
</dbReference>
<feature type="non-terminal residue" evidence="6">
    <location>
        <position position="893"/>
    </location>
</feature>
<dbReference type="Pfam" id="PF00002">
    <property type="entry name" value="7tm_2"/>
    <property type="match status" value="1"/>
</dbReference>
<comment type="subcellular location">
    <subcellularLocation>
        <location evidence="1">Membrane</location>
        <topology evidence="1">Multi-pass membrane protein</topology>
    </subcellularLocation>
</comment>
<dbReference type="Gene3D" id="1.20.1070.10">
    <property type="entry name" value="Rhodopsin 7-helix transmembrane proteins"/>
    <property type="match status" value="1"/>
</dbReference>
<dbReference type="InterPro" id="IPR053231">
    <property type="entry name" value="GPCR_LN-TM7"/>
</dbReference>
<dbReference type="PANTHER" id="PTHR45902">
    <property type="entry name" value="LATROPHILIN RECEPTOR-LIKE PROTEIN A"/>
    <property type="match status" value="1"/>
</dbReference>
<name>A0A6S7IYY1_PARCT</name>
<keyword evidence="2" id="KW-0812">Transmembrane</keyword>
<dbReference type="EMBL" id="CACRXK020013201">
    <property type="protein sequence ID" value="CAB4024725.1"/>
    <property type="molecule type" value="Genomic_DNA"/>
</dbReference>
<dbReference type="PROSITE" id="PS50958">
    <property type="entry name" value="SMB_2"/>
    <property type="match status" value="1"/>
</dbReference>
<evidence type="ECO:0000256" key="1">
    <source>
        <dbReference type="ARBA" id="ARBA00004141"/>
    </source>
</evidence>
<dbReference type="PANTHER" id="PTHR45902:SF1">
    <property type="entry name" value="LATROPHILIN RECEPTOR-LIKE PROTEIN A"/>
    <property type="match status" value="1"/>
</dbReference>
<dbReference type="Gene3D" id="4.10.410.20">
    <property type="match status" value="1"/>
</dbReference>
<keyword evidence="5" id="KW-1015">Disulfide bond</keyword>
<comment type="caution">
    <text evidence="6">The sequence shown here is derived from an EMBL/GenBank/DDBJ whole genome shotgun (WGS) entry which is preliminary data.</text>
</comment>
<reference evidence="6" key="1">
    <citation type="submission" date="2020-04" db="EMBL/GenBank/DDBJ databases">
        <authorList>
            <person name="Alioto T."/>
            <person name="Alioto T."/>
            <person name="Gomez Garrido J."/>
        </authorList>
    </citation>
    <scope>NUCLEOTIDE SEQUENCE</scope>
    <source>
        <strain evidence="6">A484AB</strain>
    </source>
</reference>
<organism evidence="6 7">
    <name type="scientific">Paramuricea clavata</name>
    <name type="common">Red gorgonian</name>
    <name type="synonym">Violescent sea-whip</name>
    <dbReference type="NCBI Taxonomy" id="317549"/>
    <lineage>
        <taxon>Eukaryota</taxon>
        <taxon>Metazoa</taxon>
        <taxon>Cnidaria</taxon>
        <taxon>Anthozoa</taxon>
        <taxon>Octocorallia</taxon>
        <taxon>Malacalcyonacea</taxon>
        <taxon>Plexauridae</taxon>
        <taxon>Paramuricea</taxon>
    </lineage>
</organism>
<dbReference type="AlphaFoldDB" id="A0A6S7IYY1"/>
<keyword evidence="3" id="KW-1133">Transmembrane helix</keyword>
<evidence type="ECO:0000313" key="6">
    <source>
        <dbReference type="EMBL" id="CAB4024725.1"/>
    </source>
</evidence>
<dbReference type="PROSITE" id="PS00524">
    <property type="entry name" value="SMB_1"/>
    <property type="match status" value="1"/>
</dbReference>
<dbReference type="OrthoDB" id="5959886at2759"/>
<proteinExistence type="predicted"/>
<evidence type="ECO:0000313" key="7">
    <source>
        <dbReference type="Proteomes" id="UP001152795"/>
    </source>
</evidence>
<dbReference type="GO" id="GO:0016020">
    <property type="term" value="C:membrane"/>
    <property type="evidence" value="ECO:0007669"/>
    <property type="project" value="UniProtKB-SubCell"/>
</dbReference>
<dbReference type="InterPro" id="IPR000832">
    <property type="entry name" value="GPCR_2_secretin-like"/>
</dbReference>
<dbReference type="CDD" id="cd15039">
    <property type="entry name" value="7tmB3_Methuselah-like"/>
    <property type="match status" value="1"/>
</dbReference>
<evidence type="ECO:0000256" key="4">
    <source>
        <dbReference type="ARBA" id="ARBA00023136"/>
    </source>
</evidence>
<evidence type="ECO:0000256" key="5">
    <source>
        <dbReference type="ARBA" id="ARBA00023157"/>
    </source>
</evidence>
<evidence type="ECO:0000256" key="3">
    <source>
        <dbReference type="ARBA" id="ARBA00022989"/>
    </source>
</evidence>
<keyword evidence="4" id="KW-0472">Membrane</keyword>
<keyword evidence="6" id="KW-0675">Receptor</keyword>
<accession>A0A6S7IYY1</accession>
<dbReference type="GO" id="GO:0007166">
    <property type="term" value="P:cell surface receptor signaling pathway"/>
    <property type="evidence" value="ECO:0007669"/>
    <property type="project" value="InterPro"/>
</dbReference>
<protein>
    <submittedName>
        <fullName evidence="6">Adhesion G -coupled receptor E4P, partial</fullName>
    </submittedName>
</protein>